<evidence type="ECO:0000256" key="3">
    <source>
        <dbReference type="ARBA" id="ARBA00014389"/>
    </source>
</evidence>
<dbReference type="GO" id="GO:0019013">
    <property type="term" value="C:viral nucleocapsid"/>
    <property type="evidence" value="ECO:0007669"/>
    <property type="project" value="UniProtKB-KW"/>
</dbReference>
<sequence length="470" mass="52980">MTQTQVTAANIAQLRAEDKSTVNNTLLNGILLKGAKSGQAFGAPNQIATETPPTKPRSWFEDHPNKKPEVIIPKCSLELNALAPMVKKAIATFKLQGDMALVFLSKYFNEQIKSDPLTDDWKSYGITICARGQVATPMSICTVIDGQESDFSTLSQEILADGDLPAMVLYILAIYRIQRLVHQSHITIVSNRIKDMLKGFRKDTIVQDTYLDNIQTSYKGWMSNSNFLKLVASFDMFMFKFKNHSLASMRVATVSSRFRDCAGLTSIQQVAKTMGREICAEVGYWCFTPQLGKEFMNLFTGHEELSIQDSYFPYQIDLGLTDKSAYSATVNQTLYFFLHSVAALIGSKRSNNAIHNLDSDPDKTTRLAIWVALIHHTSSDFSREIIDYSETIPNQDDPVDEDDFAPDTARPRDANPRTWYAYLKDRNFDFTPNDILQFAAMRNNLGRDLRENTIGHYLSTYQITPASDRS</sequence>
<evidence type="ECO:0000259" key="13">
    <source>
        <dbReference type="Pfam" id="PF00945"/>
    </source>
</evidence>
<dbReference type="Gene3D" id="1.10.3610.10">
    <property type="entry name" value="Nucleoprotein"/>
    <property type="match status" value="1"/>
</dbReference>
<dbReference type="InterPro" id="IPR000448">
    <property type="entry name" value="Rhabdo_ncapsid"/>
</dbReference>
<protein>
    <recommendedName>
        <fullName evidence="3">Nucleoprotein</fullName>
    </recommendedName>
    <alternativeName>
        <fullName evidence="11">Nucleocapsid protein</fullName>
    </alternativeName>
</protein>
<dbReference type="GO" id="GO:1990904">
    <property type="term" value="C:ribonucleoprotein complex"/>
    <property type="evidence" value="ECO:0007669"/>
    <property type="project" value="UniProtKB-KW"/>
</dbReference>
<feature type="region of interest" description="Disordered" evidence="12">
    <location>
        <begin position="392"/>
        <end position="412"/>
    </location>
</feature>
<dbReference type="InterPro" id="IPR023331">
    <property type="entry name" value="Rhabdovirus_ncapsid_C"/>
</dbReference>
<evidence type="ECO:0000256" key="1">
    <source>
        <dbReference type="ARBA" id="ARBA00004192"/>
    </source>
</evidence>
<dbReference type="InterPro" id="IPR035961">
    <property type="entry name" value="Rhabdovirus_nucleoprotein-like"/>
</dbReference>
<keyword evidence="8 14" id="KW-0543">Viral nucleoprotein</keyword>
<dbReference type="GO" id="GO:0030430">
    <property type="term" value="C:host cell cytoplasm"/>
    <property type="evidence" value="ECO:0007669"/>
    <property type="project" value="UniProtKB-SubCell"/>
</dbReference>
<dbReference type="GO" id="GO:0019029">
    <property type="term" value="C:helical viral capsid"/>
    <property type="evidence" value="ECO:0007669"/>
    <property type="project" value="UniProtKB-KW"/>
</dbReference>
<reference evidence="14 15" key="1">
    <citation type="journal article" date="2016" name="Virus Evol.">
        <title>The evolution, diversity and host associations of rhabdoviruses.</title>
        <authorList>
            <person name="Longdon B."/>
            <person name="Murray G.G.R."/>
            <person name="Palmer W.J."/>
            <person name="Day J.P."/>
            <person name="Parker D.J."/>
            <person name="Welch J.J."/>
            <person name="Obbard D.J."/>
            <person name="Jiggins F.M."/>
        </authorList>
    </citation>
    <scope>NUCLEOTIDE SEQUENCE [LARGE SCALE GENOMIC DNA]</scope>
    <source>
        <strain evidence="14">10</strain>
    </source>
</reference>
<evidence type="ECO:0000256" key="12">
    <source>
        <dbReference type="SAM" id="MobiDB-lite"/>
    </source>
</evidence>
<dbReference type="KEGG" id="vg:37616320"/>
<name>A0A140D8J9_9RHAB</name>
<accession>A0A140D8J9</accession>
<dbReference type="RefSeq" id="YP_009505480.1">
    <property type="nucleotide sequence ID" value="NC_038278.1"/>
</dbReference>
<evidence type="ECO:0000256" key="10">
    <source>
        <dbReference type="ARBA" id="ARBA00023274"/>
    </source>
</evidence>
<evidence type="ECO:0000313" key="15">
    <source>
        <dbReference type="Proteomes" id="UP000145072"/>
    </source>
</evidence>
<keyword evidence="10" id="KW-0687">Ribonucleoprotein</keyword>
<organism evidence="14 15">
    <name type="scientific">Drosophila affinis sigmavirus</name>
    <dbReference type="NCBI Taxonomy" id="1308859"/>
    <lineage>
        <taxon>Viruses</taxon>
        <taxon>Riboviria</taxon>
        <taxon>Orthornavirae</taxon>
        <taxon>Negarnaviricota</taxon>
        <taxon>Haploviricotina</taxon>
        <taxon>Monjiviricetes</taxon>
        <taxon>Mononegavirales</taxon>
        <taxon>Rhabdoviridae</taxon>
        <taxon>Alpharhabdovirinae</taxon>
        <taxon>Sigmavirus</taxon>
        <taxon>Sigmavirus affinis</taxon>
    </lineage>
</organism>
<feature type="region of interest" description="Disordered" evidence="12">
    <location>
        <begin position="42"/>
        <end position="61"/>
    </location>
</feature>
<dbReference type="GeneID" id="37616320"/>
<evidence type="ECO:0000256" key="11">
    <source>
        <dbReference type="ARBA" id="ARBA00033344"/>
    </source>
</evidence>
<keyword evidence="7" id="KW-0694">RNA-binding</keyword>
<dbReference type="Pfam" id="PF00945">
    <property type="entry name" value="Rhabdo_ncap"/>
    <property type="match status" value="1"/>
</dbReference>
<dbReference type="Proteomes" id="UP000145072">
    <property type="component" value="Segment"/>
</dbReference>
<evidence type="ECO:0000256" key="2">
    <source>
        <dbReference type="ARBA" id="ARBA00004328"/>
    </source>
</evidence>
<evidence type="ECO:0000256" key="8">
    <source>
        <dbReference type="ARBA" id="ARBA00023086"/>
    </source>
</evidence>
<dbReference type="GO" id="GO:0003723">
    <property type="term" value="F:RNA binding"/>
    <property type="evidence" value="ECO:0007669"/>
    <property type="project" value="UniProtKB-KW"/>
</dbReference>
<comment type="subcellular location">
    <subcellularLocation>
        <location evidence="1">Host cytoplasm</location>
    </subcellularLocation>
    <subcellularLocation>
        <location evidence="2">Virion</location>
    </subcellularLocation>
</comment>
<proteinExistence type="predicted"/>
<evidence type="ECO:0000256" key="7">
    <source>
        <dbReference type="ARBA" id="ARBA00022884"/>
    </source>
</evidence>
<keyword evidence="9" id="KW-1035">Host cytoplasm</keyword>
<keyword evidence="4" id="KW-1139">Helical capsid protein</keyword>
<keyword evidence="6" id="KW-0946">Virion</keyword>
<keyword evidence="15" id="KW-1185">Reference proteome</keyword>
<evidence type="ECO:0000256" key="5">
    <source>
        <dbReference type="ARBA" id="ARBA00022561"/>
    </source>
</evidence>
<dbReference type="EMBL" id="KR822811">
    <property type="protein sequence ID" value="AMK09223.1"/>
    <property type="molecule type" value="Viral_cRNA"/>
</dbReference>
<dbReference type="Gene3D" id="1.10.3570.10">
    <property type="entry name" value="Rhabdovirus nucleocapsid protein like domain"/>
    <property type="match status" value="1"/>
</dbReference>
<dbReference type="InterPro" id="IPR023330">
    <property type="entry name" value="Rhabdovirus_ncapsid_N"/>
</dbReference>
<evidence type="ECO:0000313" key="14">
    <source>
        <dbReference type="EMBL" id="AMK09223.1"/>
    </source>
</evidence>
<dbReference type="OrthoDB" id="22890at10239"/>
<evidence type="ECO:0000256" key="4">
    <source>
        <dbReference type="ARBA" id="ARBA00022497"/>
    </source>
</evidence>
<evidence type="ECO:0000256" key="6">
    <source>
        <dbReference type="ARBA" id="ARBA00022844"/>
    </source>
</evidence>
<feature type="domain" description="Rhabdovirus nucleocapsid" evidence="13">
    <location>
        <begin position="48"/>
        <end position="438"/>
    </location>
</feature>
<keyword evidence="5" id="KW-0167">Capsid protein</keyword>
<evidence type="ECO:0000256" key="9">
    <source>
        <dbReference type="ARBA" id="ARBA00023200"/>
    </source>
</evidence>
<gene>
    <name evidence="14" type="primary">N</name>
</gene>
<dbReference type="SUPFAM" id="SSF140809">
    <property type="entry name" value="Rhabdovirus nucleoprotein-like"/>
    <property type="match status" value="1"/>
</dbReference>